<comment type="caution">
    <text evidence="11">The sequence shown here is derived from an EMBL/GenBank/DDBJ whole genome shotgun (WGS) entry which is preliminary data.</text>
</comment>
<dbReference type="CDD" id="cd16325">
    <property type="entry name" value="LolA"/>
    <property type="match status" value="1"/>
</dbReference>
<organism evidence="11 12">
    <name type="scientific">Thermomonas fusca</name>
    <dbReference type="NCBI Taxonomy" id="215690"/>
    <lineage>
        <taxon>Bacteria</taxon>
        <taxon>Pseudomonadati</taxon>
        <taxon>Pseudomonadota</taxon>
        <taxon>Gammaproteobacteria</taxon>
        <taxon>Lysobacterales</taxon>
        <taxon>Lysobacteraceae</taxon>
        <taxon>Thermomonas</taxon>
    </lineage>
</organism>
<dbReference type="SUPFAM" id="SSF89392">
    <property type="entry name" value="Prokaryotic lipoproteins and lipoprotein localization factors"/>
    <property type="match status" value="1"/>
</dbReference>
<comment type="function">
    <text evidence="10">Participates in the translocation of lipoproteins from the inner membrane to the outer membrane. Only forms a complex with a lipoprotein if the residue after the N-terminal Cys is not an aspartate (The Asp acts as a targeting signal to indicate that the lipoprotein should stay in the inner membrane).</text>
</comment>
<evidence type="ECO:0000313" key="12">
    <source>
        <dbReference type="Proteomes" id="UP000308508"/>
    </source>
</evidence>
<dbReference type="EMBL" id="SROY01000002">
    <property type="protein sequence ID" value="TLX22117.1"/>
    <property type="molecule type" value="Genomic_DNA"/>
</dbReference>
<keyword evidence="8 10" id="KW-0653">Protein transport</keyword>
<dbReference type="HAMAP" id="MF_00240">
    <property type="entry name" value="LolA"/>
    <property type="match status" value="1"/>
</dbReference>
<dbReference type="Pfam" id="PF03548">
    <property type="entry name" value="LolA"/>
    <property type="match status" value="1"/>
</dbReference>
<protein>
    <recommendedName>
        <fullName evidence="4 10">Outer-membrane lipoprotein carrier protein</fullName>
    </recommendedName>
</protein>
<dbReference type="AlphaFoldDB" id="A0A5R9PGC5"/>
<feature type="signal peptide" evidence="10">
    <location>
        <begin position="1"/>
        <end position="21"/>
    </location>
</feature>
<comment type="subunit">
    <text evidence="3 10">Monomer.</text>
</comment>
<dbReference type="RefSeq" id="WP_138348416.1">
    <property type="nucleotide sequence ID" value="NZ_SROY01000002.1"/>
</dbReference>
<gene>
    <name evidence="10 11" type="primary">lolA</name>
    <name evidence="11" type="ORF">E5S66_06250</name>
</gene>
<comment type="similarity">
    <text evidence="2 10">Belongs to the LolA family.</text>
</comment>
<feature type="chain" id="PRO_5024521145" description="Outer-membrane lipoprotein carrier protein" evidence="10">
    <location>
        <begin position="22"/>
        <end position="205"/>
    </location>
</feature>
<dbReference type="Proteomes" id="UP000308508">
    <property type="component" value="Unassembled WGS sequence"/>
</dbReference>
<dbReference type="InterPro" id="IPR018323">
    <property type="entry name" value="OM_lipoprot_carrier_LolA_Pbac"/>
</dbReference>
<dbReference type="InterPro" id="IPR029046">
    <property type="entry name" value="LolA/LolB/LppX"/>
</dbReference>
<evidence type="ECO:0000256" key="7">
    <source>
        <dbReference type="ARBA" id="ARBA00022764"/>
    </source>
</evidence>
<sequence precursor="true">MRIVPTVLSAALLLASNFAVAAAREDLAVFTKGLKGLDGQFSQQVFDVRGKQKEASSGRVAVAAPRLFRWEYTKPYAQLVVADGKTVWVVDPDLNQATRRPQGPEEANSPLAILLEPARLERDFAVKDGGSRDGVAWLEVAPRSTDASFKTARLGFAGSKLARLEYVDALGQRTVIAFSGWKRNPAFAKGTFAYAPGKGVDVIGN</sequence>
<dbReference type="NCBIfam" id="TIGR00547">
    <property type="entry name" value="lolA"/>
    <property type="match status" value="1"/>
</dbReference>
<dbReference type="STRING" id="1123377.GCA_000423885_01779"/>
<evidence type="ECO:0000256" key="8">
    <source>
        <dbReference type="ARBA" id="ARBA00022927"/>
    </source>
</evidence>
<evidence type="ECO:0000256" key="2">
    <source>
        <dbReference type="ARBA" id="ARBA00007615"/>
    </source>
</evidence>
<keyword evidence="12" id="KW-1185">Reference proteome</keyword>
<keyword evidence="5 10" id="KW-0813">Transport</keyword>
<dbReference type="PANTHER" id="PTHR35869:SF1">
    <property type="entry name" value="OUTER-MEMBRANE LIPOPROTEIN CARRIER PROTEIN"/>
    <property type="match status" value="1"/>
</dbReference>
<evidence type="ECO:0000256" key="3">
    <source>
        <dbReference type="ARBA" id="ARBA00011245"/>
    </source>
</evidence>
<evidence type="ECO:0000256" key="6">
    <source>
        <dbReference type="ARBA" id="ARBA00022729"/>
    </source>
</evidence>
<proteinExistence type="inferred from homology"/>
<keyword evidence="7 10" id="KW-0574">Periplasm</keyword>
<accession>A0A5R9PGC5</accession>
<keyword evidence="9 10" id="KW-0143">Chaperone</keyword>
<evidence type="ECO:0000256" key="9">
    <source>
        <dbReference type="ARBA" id="ARBA00023186"/>
    </source>
</evidence>
<reference evidence="11 12" key="1">
    <citation type="submission" date="2019-04" db="EMBL/GenBank/DDBJ databases">
        <authorList>
            <person name="Grouzdev D.S."/>
            <person name="Nazina T.N."/>
        </authorList>
    </citation>
    <scope>NUCLEOTIDE SEQUENCE [LARGE SCALE GENOMIC DNA]</scope>
    <source>
        <strain evidence="11 12">SHC 3-19</strain>
    </source>
</reference>
<keyword evidence="6 10" id="KW-0732">Signal</keyword>
<evidence type="ECO:0000256" key="5">
    <source>
        <dbReference type="ARBA" id="ARBA00022448"/>
    </source>
</evidence>
<dbReference type="GO" id="GO:0042953">
    <property type="term" value="P:lipoprotein transport"/>
    <property type="evidence" value="ECO:0007669"/>
    <property type="project" value="InterPro"/>
</dbReference>
<dbReference type="GO" id="GO:0044874">
    <property type="term" value="P:lipoprotein localization to outer membrane"/>
    <property type="evidence" value="ECO:0007669"/>
    <property type="project" value="UniProtKB-UniRule"/>
</dbReference>
<evidence type="ECO:0000256" key="4">
    <source>
        <dbReference type="ARBA" id="ARBA00014035"/>
    </source>
</evidence>
<dbReference type="InterPro" id="IPR004564">
    <property type="entry name" value="OM_lipoprot_carrier_LolA-like"/>
</dbReference>
<comment type="subcellular location">
    <subcellularLocation>
        <location evidence="1 10">Periplasm</location>
    </subcellularLocation>
</comment>
<evidence type="ECO:0000256" key="1">
    <source>
        <dbReference type="ARBA" id="ARBA00004418"/>
    </source>
</evidence>
<dbReference type="PANTHER" id="PTHR35869">
    <property type="entry name" value="OUTER-MEMBRANE LIPOPROTEIN CARRIER PROTEIN"/>
    <property type="match status" value="1"/>
</dbReference>
<evidence type="ECO:0000313" key="11">
    <source>
        <dbReference type="EMBL" id="TLX22117.1"/>
    </source>
</evidence>
<dbReference type="Gene3D" id="2.50.20.10">
    <property type="entry name" value="Lipoprotein localisation LolA/LolB/LppX"/>
    <property type="match status" value="1"/>
</dbReference>
<keyword evidence="11" id="KW-0449">Lipoprotein</keyword>
<name>A0A5R9PGC5_9GAMM</name>
<evidence type="ECO:0000256" key="10">
    <source>
        <dbReference type="HAMAP-Rule" id="MF_00240"/>
    </source>
</evidence>
<dbReference type="GO" id="GO:0030288">
    <property type="term" value="C:outer membrane-bounded periplasmic space"/>
    <property type="evidence" value="ECO:0007669"/>
    <property type="project" value="TreeGrafter"/>
</dbReference>